<dbReference type="InterPro" id="IPR022783">
    <property type="entry name" value="GCFC_dom"/>
</dbReference>
<dbReference type="Pfam" id="PF07842">
    <property type="entry name" value="GCFC"/>
    <property type="match status" value="1"/>
</dbReference>
<dbReference type="Proteomes" id="UP000261360">
    <property type="component" value="Unplaced"/>
</dbReference>
<evidence type="ECO:0000259" key="5">
    <source>
        <dbReference type="Pfam" id="PF07842"/>
    </source>
</evidence>
<dbReference type="Ensembl" id="ENSSLDT00000021084.1">
    <property type="protein sequence ID" value="ENSSLDP00000020401.1"/>
    <property type="gene ID" value="ENSSLDG00000015952.1"/>
</dbReference>
<feature type="compositionally biased region" description="Acidic residues" evidence="4">
    <location>
        <begin position="154"/>
        <end position="169"/>
    </location>
</feature>
<dbReference type="GO" id="GO:0005634">
    <property type="term" value="C:nucleus"/>
    <property type="evidence" value="ECO:0007669"/>
    <property type="project" value="UniProtKB-SubCell"/>
</dbReference>
<protein>
    <submittedName>
        <fullName evidence="6">PAX3 and PAX7 binding protein 1</fullName>
    </submittedName>
</protein>
<keyword evidence="7" id="KW-1185">Reference proteome</keyword>
<evidence type="ECO:0000256" key="1">
    <source>
        <dbReference type="ARBA" id="ARBA00004123"/>
    </source>
</evidence>
<evidence type="ECO:0000313" key="6">
    <source>
        <dbReference type="Ensembl" id="ENSSLDP00000020401.1"/>
    </source>
</evidence>
<feature type="compositionally biased region" description="Polar residues" evidence="4">
    <location>
        <begin position="45"/>
        <end position="72"/>
    </location>
</feature>
<organism evidence="6 7">
    <name type="scientific">Seriola lalandi dorsalis</name>
    <dbReference type="NCBI Taxonomy" id="1841481"/>
    <lineage>
        <taxon>Eukaryota</taxon>
        <taxon>Metazoa</taxon>
        <taxon>Chordata</taxon>
        <taxon>Craniata</taxon>
        <taxon>Vertebrata</taxon>
        <taxon>Euteleostomi</taxon>
        <taxon>Actinopterygii</taxon>
        <taxon>Neopterygii</taxon>
        <taxon>Teleostei</taxon>
        <taxon>Neoteleostei</taxon>
        <taxon>Acanthomorphata</taxon>
        <taxon>Carangaria</taxon>
        <taxon>Carangiformes</taxon>
        <taxon>Carangidae</taxon>
        <taxon>Seriola</taxon>
    </lineage>
</organism>
<evidence type="ECO:0000256" key="3">
    <source>
        <dbReference type="ARBA" id="ARBA00023242"/>
    </source>
</evidence>
<name>A0A3B4XXJ1_SERLL</name>
<dbReference type="PANTHER" id="PTHR12214:SF2">
    <property type="entry name" value="PAX3- AND PAX7-BINDING PROTEIN 1"/>
    <property type="match status" value="1"/>
</dbReference>
<dbReference type="GO" id="GO:0003677">
    <property type="term" value="F:DNA binding"/>
    <property type="evidence" value="ECO:0007669"/>
    <property type="project" value="InterPro"/>
</dbReference>
<feature type="region of interest" description="Disordered" evidence="4">
    <location>
        <begin position="139"/>
        <end position="179"/>
    </location>
</feature>
<dbReference type="InterPro" id="IPR012890">
    <property type="entry name" value="GCFC2-like"/>
</dbReference>
<dbReference type="GeneTree" id="ENSGT00390000000455"/>
<comment type="subcellular location">
    <subcellularLocation>
        <location evidence="1">Nucleus</location>
    </subcellularLocation>
</comment>
<feature type="compositionally biased region" description="Basic and acidic residues" evidence="4">
    <location>
        <begin position="491"/>
        <end position="510"/>
    </location>
</feature>
<feature type="compositionally biased region" description="Basic and acidic residues" evidence="4">
    <location>
        <begin position="222"/>
        <end position="233"/>
    </location>
</feature>
<dbReference type="STRING" id="1841481.ENSSLDP00000020401"/>
<feature type="region of interest" description="Disordered" evidence="4">
    <location>
        <begin position="491"/>
        <end position="541"/>
    </location>
</feature>
<dbReference type="AlphaFoldDB" id="A0A3B4XXJ1"/>
<keyword evidence="3" id="KW-0539">Nucleus</keyword>
<reference evidence="6" key="2">
    <citation type="submission" date="2025-09" db="UniProtKB">
        <authorList>
            <consortium name="Ensembl"/>
        </authorList>
    </citation>
    <scope>IDENTIFICATION</scope>
</reference>
<feature type="region of interest" description="Disordered" evidence="4">
    <location>
        <begin position="203"/>
        <end position="245"/>
    </location>
</feature>
<evidence type="ECO:0000313" key="7">
    <source>
        <dbReference type="Proteomes" id="UP000261360"/>
    </source>
</evidence>
<feature type="region of interest" description="Disordered" evidence="4">
    <location>
        <begin position="263"/>
        <end position="282"/>
    </location>
</feature>
<sequence length="891" mass="101347">MFKKAKRANFRRRNESDEDEQEESQLPPLAPTSFGPVVEEIPFMETSNNSLAGAPSSTENYHSNGFQSNPNSVRAVKREKKIKETAAVPGPTKASLLSFNDDEEGSEVFRVKKSNHSKKIVKQLKKEYKEDLEKSGCLPVAIKEEVTSRAGSEQGEEEMEVDSADEQEEEARGQGGQAQSQFKTCFSFILGEIPDAAFIHAARKRRQMARELGGEAPLVETETPKKRLVREDQDASDDEDEEEKRIRFSGVRNKSQRQKIAEEIGIEGSDDEALDTGQDEEVSRWEQEQIRKGISIPQVQSNQPEDNTVYYQNSYETQPYGSSYSMPFTYSTVAPPTGKPTGRADNGSVHYGAPISDLTPVSIDLVKKRLQDRLSQMHAGHNANAKRYKQIEDDLAASESTIQQLEGSSNDNADQYKFLQEMRGYVGDLLECFSEKVPAVLELEAAMHQLLRQRASRLVQRRQDDIKDESSEFASLSNKAVMAPNLDSFGRDRAAYQEHSRQRRIAEREARRTRRRQAREQNGKRAEHKEGLSSDDEETSTDITSFNMERDRIVRECKKVFEDVVEDFHSLDCIKSHFEVWRRDYADCYRDAYIGLCLPKLFNPLVRLQLITWNPLEAQCANFEYMLWFESLLFYGFEEHSTLQSGDGDIILLPAIVEKVILSKLTVLTEQVWDPLSSSQTARLVGFVHRLMKGYPTVLQGDNRYTQELLKTIVLRTRRTLDEDVFLPLYPKNVLENKNSGPYLFYQRQFWSCVKLLGDILQWDGILSSSCLKDLALDSTLNRYILSALQTTDTAEDNVQKCQKVVECLPVQWFSGLKGQQTLPQLEPFCRYLTHLANSLHRSSVGGSDVERRSVKELVKMLGHMNGLDHIITLAAEHGIKDIKPLLEAKS</sequence>
<comment type="similarity">
    <text evidence="2">Belongs to the GCF family.</text>
</comment>
<dbReference type="GO" id="GO:0000398">
    <property type="term" value="P:mRNA splicing, via spliceosome"/>
    <property type="evidence" value="ECO:0007669"/>
    <property type="project" value="InterPro"/>
</dbReference>
<feature type="compositionally biased region" description="Basic residues" evidence="4">
    <location>
        <begin position="1"/>
        <end position="11"/>
    </location>
</feature>
<feature type="compositionally biased region" description="Acidic residues" evidence="4">
    <location>
        <begin position="264"/>
        <end position="280"/>
    </location>
</feature>
<dbReference type="GO" id="GO:0045944">
    <property type="term" value="P:positive regulation of transcription by RNA polymerase II"/>
    <property type="evidence" value="ECO:0007669"/>
    <property type="project" value="TreeGrafter"/>
</dbReference>
<feature type="region of interest" description="Disordered" evidence="4">
    <location>
        <begin position="1"/>
        <end position="99"/>
    </location>
</feature>
<evidence type="ECO:0000256" key="2">
    <source>
        <dbReference type="ARBA" id="ARBA00010801"/>
    </source>
</evidence>
<feature type="compositionally biased region" description="Basic and acidic residues" evidence="4">
    <location>
        <begin position="518"/>
        <end position="532"/>
    </location>
</feature>
<reference evidence="6" key="1">
    <citation type="submission" date="2025-08" db="UniProtKB">
        <authorList>
            <consortium name="Ensembl"/>
        </authorList>
    </citation>
    <scope>IDENTIFICATION</scope>
</reference>
<evidence type="ECO:0000256" key="4">
    <source>
        <dbReference type="SAM" id="MobiDB-lite"/>
    </source>
</evidence>
<dbReference type="PANTHER" id="PTHR12214">
    <property type="entry name" value="GC-RICH SEQUENCE DNA-BINDING FACTOR"/>
    <property type="match status" value="1"/>
</dbReference>
<accession>A0A3B4XXJ1</accession>
<feature type="domain" description="GCF C-terminal" evidence="5">
    <location>
        <begin position="571"/>
        <end position="784"/>
    </location>
</feature>
<proteinExistence type="inferred from homology"/>